<accession>A0ABR2IN28</accession>
<keyword evidence="3" id="KW-0547">Nucleotide-binding</keyword>
<evidence type="ECO:0000313" key="10">
    <source>
        <dbReference type="Proteomes" id="UP001470230"/>
    </source>
</evidence>
<dbReference type="Pfam" id="PF00012">
    <property type="entry name" value="HSP70"/>
    <property type="match status" value="1"/>
</dbReference>
<dbReference type="PROSITE" id="PS01036">
    <property type="entry name" value="HSP70_3"/>
    <property type="match status" value="1"/>
</dbReference>
<evidence type="ECO:0008006" key="11">
    <source>
        <dbReference type="Google" id="ProtNLM"/>
    </source>
</evidence>
<evidence type="ECO:0000256" key="8">
    <source>
        <dbReference type="SAM" id="SignalP"/>
    </source>
</evidence>
<keyword evidence="5" id="KW-0143">Chaperone</keyword>
<dbReference type="PRINTS" id="PR00301">
    <property type="entry name" value="HEATSHOCK70"/>
</dbReference>
<sequence>MFFASLLIFTNSAIFGIDYGSEYIKVGMALLGKHVHIALNQQSKRLSPSYFAFWNISNPRGSNPSGHWELKDLSSCSWSFLDAAKSHTNRFPNNGIQGLSPLLETEHGFKKREVLALVLRHLISTVDSGNWKPEQATLVFTVEPVFPYEERIAISEAVKLTNATLAGIIDSPTAAANVYGLEKRSLFVGKPKTVTFLDIGATHTWISIFKFSLIGDNQDIDELAVSYNYSLGGNLIDHKISNRLIDVFYEKNKVNITTERGRRQFLEEARRVKELLSINDFVDVRMEDVIDDYGLYYQFSRSEMEKIITEFNESLRNLFLDVTSKANLTINEIDSIELLGGSTRVPLIKQIIMNISGMTKLNRTMNSDEAMALGATYVGASGSGAFIVKTVKTNPFTLINSSVLLPNGEKRGLYETESRTTDEPRILLDVSECRVNGGTFTILAGNNDTALETFVITIPQDYDDNEEVQLNFGFNSLSVPSLINATINQKRKLRVIRTKPEWMLSDEEMLYSQQFIKKMDNILKKRRKLQQNKNEFESYLYKIKDRLELDEDFKNVLSSDERTKLGILLSEDMKWFEDTVNPTSKQISQKHSDLKKITREPEIRAEQLKKRIPAFKNLNATLGTIFNSLNATWPTFRPWLPKDKVESLWILYNSTLQWFQEKWKLQEQASLTDNPVVMAYEIVNKQKNLEKLYNQLKNLDPPTPTPKPKLKKSAKPKPKKNLTNTDAENITRVQTDTENKTQTEAKNNEL</sequence>
<evidence type="ECO:0000313" key="9">
    <source>
        <dbReference type="EMBL" id="KAK8866398.1"/>
    </source>
</evidence>
<dbReference type="Gene3D" id="3.30.420.40">
    <property type="match status" value="2"/>
</dbReference>
<dbReference type="InterPro" id="IPR013126">
    <property type="entry name" value="Hsp_70_fam"/>
</dbReference>
<dbReference type="EMBL" id="JAPFFF010000015">
    <property type="protein sequence ID" value="KAK8866398.1"/>
    <property type="molecule type" value="Genomic_DNA"/>
</dbReference>
<keyword evidence="2 8" id="KW-0732">Signal</keyword>
<feature type="chain" id="PRO_5045554254" description="DnaK protein" evidence="8">
    <location>
        <begin position="17"/>
        <end position="750"/>
    </location>
</feature>
<feature type="compositionally biased region" description="Polar residues" evidence="7">
    <location>
        <begin position="724"/>
        <end position="734"/>
    </location>
</feature>
<dbReference type="PANTHER" id="PTHR45639">
    <property type="entry name" value="HSC70CB, ISOFORM G-RELATED"/>
    <property type="match status" value="1"/>
</dbReference>
<evidence type="ECO:0000256" key="4">
    <source>
        <dbReference type="ARBA" id="ARBA00022840"/>
    </source>
</evidence>
<feature type="coiled-coil region" evidence="6">
    <location>
        <begin position="512"/>
        <end position="539"/>
    </location>
</feature>
<feature type="region of interest" description="Disordered" evidence="7">
    <location>
        <begin position="696"/>
        <end position="750"/>
    </location>
</feature>
<dbReference type="SUPFAM" id="SSF100934">
    <property type="entry name" value="Heat shock protein 70kD (HSP70), C-terminal subdomain"/>
    <property type="match status" value="1"/>
</dbReference>
<evidence type="ECO:0000256" key="5">
    <source>
        <dbReference type="ARBA" id="ARBA00023186"/>
    </source>
</evidence>
<evidence type="ECO:0000256" key="1">
    <source>
        <dbReference type="ARBA" id="ARBA00004319"/>
    </source>
</evidence>
<comment type="subcellular location">
    <subcellularLocation>
        <location evidence="1">Endoplasmic reticulum lumen</location>
    </subcellularLocation>
</comment>
<reference evidence="9 10" key="1">
    <citation type="submission" date="2024-04" db="EMBL/GenBank/DDBJ databases">
        <title>Tritrichomonas musculus Genome.</title>
        <authorList>
            <person name="Alves-Ferreira E."/>
            <person name="Grigg M."/>
            <person name="Lorenzi H."/>
            <person name="Galac M."/>
        </authorList>
    </citation>
    <scope>NUCLEOTIDE SEQUENCE [LARGE SCALE GENOMIC DNA]</scope>
    <source>
        <strain evidence="9 10">EAF2021</strain>
    </source>
</reference>
<feature type="compositionally biased region" description="Basic residues" evidence="7">
    <location>
        <begin position="708"/>
        <end position="720"/>
    </location>
</feature>
<dbReference type="PANTHER" id="PTHR45639:SF3">
    <property type="entry name" value="HYPOXIA UP-REGULATED PROTEIN 1"/>
    <property type="match status" value="1"/>
</dbReference>
<keyword evidence="6" id="KW-0175">Coiled coil</keyword>
<dbReference type="Proteomes" id="UP001470230">
    <property type="component" value="Unassembled WGS sequence"/>
</dbReference>
<keyword evidence="10" id="KW-1185">Reference proteome</keyword>
<organism evidence="9 10">
    <name type="scientific">Tritrichomonas musculus</name>
    <dbReference type="NCBI Taxonomy" id="1915356"/>
    <lineage>
        <taxon>Eukaryota</taxon>
        <taxon>Metamonada</taxon>
        <taxon>Parabasalia</taxon>
        <taxon>Tritrichomonadida</taxon>
        <taxon>Tritrichomonadidae</taxon>
        <taxon>Tritrichomonas</taxon>
    </lineage>
</organism>
<feature type="compositionally biased region" description="Basic and acidic residues" evidence="7">
    <location>
        <begin position="735"/>
        <end position="750"/>
    </location>
</feature>
<gene>
    <name evidence="9" type="ORF">M9Y10_009360</name>
</gene>
<evidence type="ECO:0000256" key="6">
    <source>
        <dbReference type="SAM" id="Coils"/>
    </source>
</evidence>
<feature type="signal peptide" evidence="8">
    <location>
        <begin position="1"/>
        <end position="16"/>
    </location>
</feature>
<dbReference type="InterPro" id="IPR043129">
    <property type="entry name" value="ATPase_NBD"/>
</dbReference>
<dbReference type="Gene3D" id="3.90.640.10">
    <property type="entry name" value="Actin, Chain A, domain 4"/>
    <property type="match status" value="1"/>
</dbReference>
<protein>
    <recommendedName>
        <fullName evidence="11">DnaK protein</fullName>
    </recommendedName>
</protein>
<keyword evidence="4" id="KW-0067">ATP-binding</keyword>
<dbReference type="InterPro" id="IPR029048">
    <property type="entry name" value="HSP70_C_sf"/>
</dbReference>
<name>A0ABR2IN28_9EUKA</name>
<evidence type="ECO:0000256" key="2">
    <source>
        <dbReference type="ARBA" id="ARBA00022729"/>
    </source>
</evidence>
<dbReference type="Gene3D" id="1.20.1270.10">
    <property type="match status" value="1"/>
</dbReference>
<dbReference type="SUPFAM" id="SSF53067">
    <property type="entry name" value="Actin-like ATPase domain"/>
    <property type="match status" value="2"/>
</dbReference>
<evidence type="ECO:0000256" key="3">
    <source>
        <dbReference type="ARBA" id="ARBA00022741"/>
    </source>
</evidence>
<dbReference type="InterPro" id="IPR018181">
    <property type="entry name" value="Heat_shock_70_CS"/>
</dbReference>
<proteinExistence type="predicted"/>
<comment type="caution">
    <text evidence="9">The sequence shown here is derived from an EMBL/GenBank/DDBJ whole genome shotgun (WGS) entry which is preliminary data.</text>
</comment>
<evidence type="ECO:0000256" key="7">
    <source>
        <dbReference type="SAM" id="MobiDB-lite"/>
    </source>
</evidence>